<dbReference type="PRINTS" id="PR00237">
    <property type="entry name" value="GPCRRHODOPSN"/>
</dbReference>
<evidence type="ECO:0000256" key="3">
    <source>
        <dbReference type="ARBA" id="ARBA00022989"/>
    </source>
</evidence>
<dbReference type="InterPro" id="IPR000276">
    <property type="entry name" value="GPCR_Rhodpsn"/>
</dbReference>
<evidence type="ECO:0000256" key="2">
    <source>
        <dbReference type="ARBA" id="ARBA00022692"/>
    </source>
</evidence>
<evidence type="ECO:0000313" key="8">
    <source>
        <dbReference type="Proteomes" id="UP000749559"/>
    </source>
</evidence>
<evidence type="ECO:0000313" key="7">
    <source>
        <dbReference type="EMBL" id="CAH1775032.1"/>
    </source>
</evidence>
<dbReference type="PANTHER" id="PTHR46641:SF25">
    <property type="entry name" value="CNMAMIDE RECEPTOR-RELATED"/>
    <property type="match status" value="1"/>
</dbReference>
<dbReference type="PROSITE" id="PS50262">
    <property type="entry name" value="G_PROTEIN_RECEP_F1_2"/>
    <property type="match status" value="1"/>
</dbReference>
<feature type="transmembrane region" description="Helical" evidence="5">
    <location>
        <begin position="350"/>
        <end position="372"/>
    </location>
</feature>
<feature type="transmembrane region" description="Helical" evidence="5">
    <location>
        <begin position="167"/>
        <end position="191"/>
    </location>
</feature>
<evidence type="ECO:0000259" key="6">
    <source>
        <dbReference type="PROSITE" id="PS50262"/>
    </source>
</evidence>
<keyword evidence="8" id="KW-1185">Reference proteome</keyword>
<keyword evidence="4 5" id="KW-0472">Membrane</keyword>
<keyword evidence="3 5" id="KW-1133">Transmembrane helix</keyword>
<evidence type="ECO:0000256" key="5">
    <source>
        <dbReference type="SAM" id="Phobius"/>
    </source>
</evidence>
<feature type="transmembrane region" description="Helical" evidence="5">
    <location>
        <begin position="17"/>
        <end position="37"/>
    </location>
</feature>
<feature type="transmembrane region" description="Helical" evidence="5">
    <location>
        <begin position="256"/>
        <end position="285"/>
    </location>
</feature>
<protein>
    <recommendedName>
        <fullName evidence="6">G-protein coupled receptors family 1 profile domain-containing protein</fullName>
    </recommendedName>
</protein>
<comment type="caution">
    <text evidence="7">The sequence shown here is derived from an EMBL/GenBank/DDBJ whole genome shotgun (WGS) entry which is preliminary data.</text>
</comment>
<feature type="transmembrane region" description="Helical" evidence="5">
    <location>
        <begin position="306"/>
        <end position="330"/>
    </location>
</feature>
<dbReference type="SUPFAM" id="SSF81321">
    <property type="entry name" value="Family A G protein-coupled receptor-like"/>
    <property type="match status" value="1"/>
</dbReference>
<organism evidence="7 8">
    <name type="scientific">Owenia fusiformis</name>
    <name type="common">Polychaete worm</name>
    <dbReference type="NCBI Taxonomy" id="6347"/>
    <lineage>
        <taxon>Eukaryota</taxon>
        <taxon>Metazoa</taxon>
        <taxon>Spiralia</taxon>
        <taxon>Lophotrochozoa</taxon>
        <taxon>Annelida</taxon>
        <taxon>Polychaeta</taxon>
        <taxon>Sedentaria</taxon>
        <taxon>Canalipalpata</taxon>
        <taxon>Sabellida</taxon>
        <taxon>Oweniida</taxon>
        <taxon>Oweniidae</taxon>
        <taxon>Owenia</taxon>
    </lineage>
</organism>
<feature type="transmembrane region" description="Helical" evidence="5">
    <location>
        <begin position="49"/>
        <end position="72"/>
    </location>
</feature>
<evidence type="ECO:0000256" key="4">
    <source>
        <dbReference type="ARBA" id="ARBA00023136"/>
    </source>
</evidence>
<keyword evidence="2 5" id="KW-0812">Transmembrane</keyword>
<reference evidence="7" key="1">
    <citation type="submission" date="2022-03" db="EMBL/GenBank/DDBJ databases">
        <authorList>
            <person name="Martin C."/>
        </authorList>
    </citation>
    <scope>NUCLEOTIDE SEQUENCE</scope>
</reference>
<dbReference type="AlphaFoldDB" id="A0A8S4N2H5"/>
<dbReference type="PANTHER" id="PTHR46641">
    <property type="entry name" value="FMRFAMIDE RECEPTOR-RELATED"/>
    <property type="match status" value="1"/>
</dbReference>
<dbReference type="InterPro" id="IPR052954">
    <property type="entry name" value="GPCR-Ligand_Int"/>
</dbReference>
<dbReference type="CDD" id="cd14978">
    <property type="entry name" value="7tmA_FMRFamide_R-like"/>
    <property type="match status" value="1"/>
</dbReference>
<name>A0A8S4N2H5_OWEFU</name>
<dbReference type="InterPro" id="IPR019427">
    <property type="entry name" value="7TM_GPCR_serpentine_rcpt_Srw"/>
</dbReference>
<accession>A0A8S4N2H5</accession>
<gene>
    <name evidence="7" type="ORF">OFUS_LOCUS2391</name>
</gene>
<dbReference type="Gene3D" id="1.20.1070.10">
    <property type="entry name" value="Rhodopsin 7-helix transmembrane proteins"/>
    <property type="match status" value="1"/>
</dbReference>
<dbReference type="OrthoDB" id="6106262at2759"/>
<dbReference type="Pfam" id="PF10324">
    <property type="entry name" value="7TM_GPCR_Srw"/>
    <property type="match status" value="1"/>
</dbReference>
<sequence>MIPSNRLHLQTLQIGKLIYVGCFQVETYSLMLILMLSMQDHTRVLDLNLWRYMSPVVLTIGLIGNILSLLVMRFRSMKYSTLSLYLSVLAVSDIGVLLFGLGPNWAFRVHQFNLRASHAWVCKVDALIVHCCRDLSAWILVCVTLERLVIVYLPLRAKILFTHKRTMLTLLLLILTLALINCHFLVTMTVIDMRNARVELKSIQNETLTQNHTFQLQREGFTQNGTSTVLWATHALNESKYDCANMKYSDNFYAYYWTWIDACIASFVPFILIFICNILIVFQLIKAKIRRNLYVTNSLSDDATKSMTVTLIVISIVFLVLTAPAVIVLIVINLKKINDPSHILTPHDDLLITIVYMLEYSNCALNFIMYCISGRKFRESLVKFFQCKKPLTLPDTVSSYRLRQH</sequence>
<feature type="transmembrane region" description="Helical" evidence="5">
    <location>
        <begin position="135"/>
        <end position="155"/>
    </location>
</feature>
<feature type="domain" description="G-protein coupled receptors family 1 profile" evidence="6">
    <location>
        <begin position="64"/>
        <end position="370"/>
    </location>
</feature>
<evidence type="ECO:0000256" key="1">
    <source>
        <dbReference type="ARBA" id="ARBA00004370"/>
    </source>
</evidence>
<dbReference type="InterPro" id="IPR017452">
    <property type="entry name" value="GPCR_Rhodpsn_7TM"/>
</dbReference>
<dbReference type="EMBL" id="CAIIXF020000001">
    <property type="protein sequence ID" value="CAH1775032.1"/>
    <property type="molecule type" value="Genomic_DNA"/>
</dbReference>
<dbReference type="GO" id="GO:0016020">
    <property type="term" value="C:membrane"/>
    <property type="evidence" value="ECO:0007669"/>
    <property type="project" value="UniProtKB-SubCell"/>
</dbReference>
<comment type="subcellular location">
    <subcellularLocation>
        <location evidence="1">Membrane</location>
    </subcellularLocation>
</comment>
<dbReference type="GO" id="GO:0008528">
    <property type="term" value="F:G protein-coupled peptide receptor activity"/>
    <property type="evidence" value="ECO:0007669"/>
    <property type="project" value="InterPro"/>
</dbReference>
<proteinExistence type="predicted"/>
<feature type="transmembrane region" description="Helical" evidence="5">
    <location>
        <begin position="84"/>
        <end position="107"/>
    </location>
</feature>
<dbReference type="Proteomes" id="UP000749559">
    <property type="component" value="Unassembled WGS sequence"/>
</dbReference>